<keyword evidence="3" id="KW-1185">Reference proteome</keyword>
<reference evidence="2 3" key="1">
    <citation type="submission" date="2020-12" db="EMBL/GenBank/DDBJ databases">
        <title>Metabolic potential, ecology and presence of endohyphal bacteria is reflected in genomic diversity of Mucoromycotina.</title>
        <authorList>
            <person name="Muszewska A."/>
            <person name="Okrasinska A."/>
            <person name="Steczkiewicz K."/>
            <person name="Drgas O."/>
            <person name="Orlowska M."/>
            <person name="Perlinska-Lenart U."/>
            <person name="Aleksandrzak-Piekarczyk T."/>
            <person name="Szatraj K."/>
            <person name="Zielenkiewicz U."/>
            <person name="Pilsyk S."/>
            <person name="Malc E."/>
            <person name="Mieczkowski P."/>
            <person name="Kruszewska J.S."/>
            <person name="Biernat P."/>
            <person name="Pawlowska J."/>
        </authorList>
    </citation>
    <scope>NUCLEOTIDE SEQUENCE [LARGE SCALE GENOMIC DNA]</scope>
    <source>
        <strain evidence="2 3">CBS 142.35</strain>
    </source>
</reference>
<protein>
    <submittedName>
        <fullName evidence="2">Uncharacterized protein</fullName>
    </submittedName>
</protein>
<dbReference type="EMBL" id="JAEPRB010000287">
    <property type="protein sequence ID" value="KAG2217582.1"/>
    <property type="molecule type" value="Genomic_DNA"/>
</dbReference>
<accession>A0A8H7VG29</accession>
<organism evidence="2 3">
    <name type="scientific">Circinella minor</name>
    <dbReference type="NCBI Taxonomy" id="1195481"/>
    <lineage>
        <taxon>Eukaryota</taxon>
        <taxon>Fungi</taxon>
        <taxon>Fungi incertae sedis</taxon>
        <taxon>Mucoromycota</taxon>
        <taxon>Mucoromycotina</taxon>
        <taxon>Mucoromycetes</taxon>
        <taxon>Mucorales</taxon>
        <taxon>Lichtheimiaceae</taxon>
        <taxon>Circinella</taxon>
    </lineage>
</organism>
<sequence>MKEMLDALLDYGVKSSLVTGILIEDVHRVPTILEHLIQLANLLKDTTRKFGECSLSDEPSQGEVDWKQVSAGTSL</sequence>
<dbReference type="Proteomes" id="UP000646827">
    <property type="component" value="Unassembled WGS sequence"/>
</dbReference>
<feature type="region of interest" description="Disordered" evidence="1">
    <location>
        <begin position="54"/>
        <end position="75"/>
    </location>
</feature>
<proteinExistence type="predicted"/>
<evidence type="ECO:0000313" key="2">
    <source>
        <dbReference type="EMBL" id="KAG2217582.1"/>
    </source>
</evidence>
<comment type="caution">
    <text evidence="2">The sequence shown here is derived from an EMBL/GenBank/DDBJ whole genome shotgun (WGS) entry which is preliminary data.</text>
</comment>
<gene>
    <name evidence="2" type="ORF">INT45_012438</name>
</gene>
<dbReference type="AlphaFoldDB" id="A0A8H7VG29"/>
<evidence type="ECO:0000256" key="1">
    <source>
        <dbReference type="SAM" id="MobiDB-lite"/>
    </source>
</evidence>
<dbReference type="OrthoDB" id="2263377at2759"/>
<evidence type="ECO:0000313" key="3">
    <source>
        <dbReference type="Proteomes" id="UP000646827"/>
    </source>
</evidence>
<name>A0A8H7VG29_9FUNG</name>